<sequence>MTRAQRFCAIVGDWYTLRSSADGTDEDTGLYDDLYSFLENTGRLRQVEPEFIPVPK</sequence>
<dbReference type="Proteomes" id="UP000011618">
    <property type="component" value="Unassembled WGS sequence"/>
</dbReference>
<dbReference type="PATRIC" id="fig|1227495.3.peg.1"/>
<comment type="caution">
    <text evidence="1">The sequence shown here is derived from an EMBL/GenBank/DDBJ whole genome shotgun (WGS) entry which is preliminary data.</text>
</comment>
<evidence type="ECO:0000313" key="1">
    <source>
        <dbReference type="EMBL" id="ELY84249.1"/>
    </source>
</evidence>
<dbReference type="EMBL" id="AOII01000002">
    <property type="protein sequence ID" value="ELY84249.1"/>
    <property type="molecule type" value="Genomic_DNA"/>
</dbReference>
<dbReference type="AlphaFoldDB" id="L9ZCX0"/>
<dbReference type="eggNOG" id="arCOG00796">
    <property type="taxonomic scope" value="Archaea"/>
</dbReference>
<keyword evidence="1" id="KW-0547">Nucleotide-binding</keyword>
<name>L9ZCX0_9EURY</name>
<keyword evidence="1" id="KW-0378">Hydrolase</keyword>
<accession>L9ZCX0</accession>
<dbReference type="GO" id="GO:0004386">
    <property type="term" value="F:helicase activity"/>
    <property type="evidence" value="ECO:0007669"/>
    <property type="project" value="UniProtKB-KW"/>
</dbReference>
<keyword evidence="1" id="KW-0347">Helicase</keyword>
<keyword evidence="1" id="KW-0067">ATP-binding</keyword>
<proteinExistence type="predicted"/>
<gene>
    <name evidence="1" type="ORF">C487_00010</name>
</gene>
<evidence type="ECO:0000313" key="2">
    <source>
        <dbReference type="Proteomes" id="UP000011618"/>
    </source>
</evidence>
<protein>
    <submittedName>
        <fullName evidence="1">Superfamily I DNA and RNA helicase and helicase subunits-like protein</fullName>
    </submittedName>
</protein>
<organism evidence="1 2">
    <name type="scientific">Natrinema pallidum DSM 3751</name>
    <dbReference type="NCBI Taxonomy" id="1227495"/>
    <lineage>
        <taxon>Archaea</taxon>
        <taxon>Methanobacteriati</taxon>
        <taxon>Methanobacteriota</taxon>
        <taxon>Stenosarchaea group</taxon>
        <taxon>Halobacteria</taxon>
        <taxon>Halobacteriales</taxon>
        <taxon>Natrialbaceae</taxon>
        <taxon>Natrinema</taxon>
    </lineage>
</organism>
<reference evidence="1 2" key="1">
    <citation type="journal article" date="2014" name="PLoS Genet.">
        <title>Phylogenetically driven sequencing of extremely halophilic archaea reveals strategies for static and dynamic osmo-response.</title>
        <authorList>
            <person name="Becker E.A."/>
            <person name="Seitzer P.M."/>
            <person name="Tritt A."/>
            <person name="Larsen D."/>
            <person name="Krusor M."/>
            <person name="Yao A.I."/>
            <person name="Wu D."/>
            <person name="Madern D."/>
            <person name="Eisen J.A."/>
            <person name="Darling A.E."/>
            <person name="Facciotti M.T."/>
        </authorList>
    </citation>
    <scope>NUCLEOTIDE SEQUENCE [LARGE SCALE GENOMIC DNA]</scope>
    <source>
        <strain evidence="1 2">DSM 3751</strain>
    </source>
</reference>